<reference evidence="1" key="1">
    <citation type="submission" date="2017-02" db="UniProtKB">
        <authorList>
            <consortium name="WormBaseParasite"/>
        </authorList>
    </citation>
    <scope>IDENTIFICATION</scope>
</reference>
<dbReference type="AlphaFoldDB" id="A0A0N4XAT8"/>
<accession>A0A0N4XAT8</accession>
<proteinExistence type="predicted"/>
<protein>
    <submittedName>
        <fullName evidence="1">C2H2-type domain-containing protein</fullName>
    </submittedName>
</protein>
<sequence length="145" mass="16403">LNFDPQQPPRLSCAHCHYLLRLPIQCTCHVSKPHQLQSVSHKAYSVHHHDLAVHTISKMFACSKESIMQVLTNPVSAAISAKPSEPITSRPQVNSWIVCITAPPLLFLTAIIMTKIAFPFRHGSRIYQSLHRLTLIFVAKRSWMT</sequence>
<dbReference type="WBParaSite" id="HPLM_0002148301-mRNA-1">
    <property type="protein sequence ID" value="HPLM_0002148301-mRNA-1"/>
    <property type="gene ID" value="HPLM_0002148301"/>
</dbReference>
<organism evidence="1">
    <name type="scientific">Haemonchus placei</name>
    <name type="common">Barber's pole worm</name>
    <dbReference type="NCBI Taxonomy" id="6290"/>
    <lineage>
        <taxon>Eukaryota</taxon>
        <taxon>Metazoa</taxon>
        <taxon>Ecdysozoa</taxon>
        <taxon>Nematoda</taxon>
        <taxon>Chromadorea</taxon>
        <taxon>Rhabditida</taxon>
        <taxon>Rhabditina</taxon>
        <taxon>Rhabditomorpha</taxon>
        <taxon>Strongyloidea</taxon>
        <taxon>Trichostrongylidae</taxon>
        <taxon>Haemonchus</taxon>
    </lineage>
</organism>
<evidence type="ECO:0000313" key="1">
    <source>
        <dbReference type="WBParaSite" id="HPLM_0002148301-mRNA-1"/>
    </source>
</evidence>
<name>A0A0N4XAT8_HAEPC</name>